<sequence>MQRRALIGGLLAAPAISGLVLAQDAVWPARPIRLLVGWPPGGSVDILARILQLRLQAVLGQPVVVENRPGATGSVGAAEVARSAADGHTWLLAVDSHTIIPSIMTLPYDTRRDFTPLTLIGRGPLVVTAHPSTPWRSFQDLVATARERPPGSLHYATAGIGTLMHMAMVQLSNLAGVQLTHVPYRGGAPALQDALSGQIPLFVTNAPVGGPHVRNGALKGLGVTTRASWRDLPGVLSFHEQGFTGFEAPTWWAVFAPAGVPEAIRRRMETTLAGILAEPEVRTRVEAQGMDVLVMSGESFALFHDNEIERWGRVVRENGIRADS</sequence>
<dbReference type="Gene3D" id="3.40.190.150">
    <property type="entry name" value="Bordetella uptake gene, domain 1"/>
    <property type="match status" value="1"/>
</dbReference>
<dbReference type="PIRSF" id="PIRSF017082">
    <property type="entry name" value="YflP"/>
    <property type="match status" value="1"/>
</dbReference>
<dbReference type="Proteomes" id="UP000606490">
    <property type="component" value="Unassembled WGS sequence"/>
</dbReference>
<dbReference type="PANTHER" id="PTHR42928">
    <property type="entry name" value="TRICARBOXYLATE-BINDING PROTEIN"/>
    <property type="match status" value="1"/>
</dbReference>
<comment type="similarity">
    <text evidence="1">Belongs to the UPF0065 (bug) family.</text>
</comment>
<proteinExistence type="inferred from homology"/>
<dbReference type="Pfam" id="PF03401">
    <property type="entry name" value="TctC"/>
    <property type="match status" value="1"/>
</dbReference>
<dbReference type="InterPro" id="IPR005064">
    <property type="entry name" value="BUG"/>
</dbReference>
<organism evidence="2 3">
    <name type="scientific">Belnapia mucosa</name>
    <dbReference type="NCBI Taxonomy" id="2804532"/>
    <lineage>
        <taxon>Bacteria</taxon>
        <taxon>Pseudomonadati</taxon>
        <taxon>Pseudomonadota</taxon>
        <taxon>Alphaproteobacteria</taxon>
        <taxon>Acetobacterales</taxon>
        <taxon>Roseomonadaceae</taxon>
        <taxon>Belnapia</taxon>
    </lineage>
</organism>
<name>A0ABS1V6Z3_9PROT</name>
<dbReference type="PANTHER" id="PTHR42928:SF5">
    <property type="entry name" value="BLR1237 PROTEIN"/>
    <property type="match status" value="1"/>
</dbReference>
<evidence type="ECO:0000313" key="2">
    <source>
        <dbReference type="EMBL" id="MBL6457440.1"/>
    </source>
</evidence>
<accession>A0ABS1V6Z3</accession>
<dbReference type="SUPFAM" id="SSF53850">
    <property type="entry name" value="Periplasmic binding protein-like II"/>
    <property type="match status" value="1"/>
</dbReference>
<reference evidence="2 3" key="1">
    <citation type="submission" date="2021-01" db="EMBL/GenBank/DDBJ databases">
        <title>Belnapia mucosa sp. nov. and Belnapia arida sp. nov., isolated from the Tabernas Desert (Almeria, Spain).</title>
        <authorList>
            <person name="Molina-Menor E."/>
            <person name="Vidal-Verdu A."/>
            <person name="Calonge A."/>
            <person name="Satari L."/>
            <person name="Pereto Magraner J."/>
            <person name="Porcar Miralles M."/>
        </authorList>
    </citation>
    <scope>NUCLEOTIDE SEQUENCE [LARGE SCALE GENOMIC DNA]</scope>
    <source>
        <strain evidence="2 3">T6</strain>
    </source>
</reference>
<gene>
    <name evidence="2" type="ORF">JMJ55_19075</name>
</gene>
<evidence type="ECO:0000313" key="3">
    <source>
        <dbReference type="Proteomes" id="UP000606490"/>
    </source>
</evidence>
<evidence type="ECO:0000256" key="1">
    <source>
        <dbReference type="ARBA" id="ARBA00006987"/>
    </source>
</evidence>
<comment type="caution">
    <text evidence="2">The sequence shown here is derived from an EMBL/GenBank/DDBJ whole genome shotgun (WGS) entry which is preliminary data.</text>
</comment>
<dbReference type="InterPro" id="IPR042100">
    <property type="entry name" value="Bug_dom1"/>
</dbReference>
<protein>
    <submittedName>
        <fullName evidence="2">Tripartite tricarboxylate transporter substrate binding protein</fullName>
    </submittedName>
</protein>
<dbReference type="RefSeq" id="WP_202827177.1">
    <property type="nucleotide sequence ID" value="NZ_JAEUXJ010000008.1"/>
</dbReference>
<dbReference type="Gene3D" id="3.40.190.10">
    <property type="entry name" value="Periplasmic binding protein-like II"/>
    <property type="match status" value="1"/>
</dbReference>
<dbReference type="CDD" id="cd13578">
    <property type="entry name" value="PBP2_Bug27"/>
    <property type="match status" value="1"/>
</dbReference>
<keyword evidence="3" id="KW-1185">Reference proteome</keyword>
<dbReference type="EMBL" id="JAEUXJ010000008">
    <property type="protein sequence ID" value="MBL6457440.1"/>
    <property type="molecule type" value="Genomic_DNA"/>
</dbReference>